<dbReference type="EMBL" id="KY609858">
    <property type="protein sequence ID" value="ART92259.1"/>
    <property type="molecule type" value="mRNA"/>
</dbReference>
<evidence type="ECO:0000256" key="3">
    <source>
        <dbReference type="ARBA" id="ARBA00022833"/>
    </source>
</evidence>
<reference evidence="7" key="1">
    <citation type="submission" date="2017-02" db="EMBL/GenBank/DDBJ databases">
        <title>The long and short N-terminus B-GATA transcription factors with the LLM domain in land plants evolved in a dependent fashion revealed by phylogenetic and functional analysis.</title>
        <authorList>
            <person name="Luan J."/>
            <person name="Wang H."/>
            <person name="Ju J."/>
            <person name="Li X."/>
            <person name="Zhang Y."/>
            <person name="Xia G."/>
        </authorList>
    </citation>
    <scope>NUCLEOTIDE SEQUENCE</scope>
</reference>
<dbReference type="InterPro" id="IPR000679">
    <property type="entry name" value="Znf_GATA"/>
</dbReference>
<dbReference type="Gene3D" id="3.30.50.10">
    <property type="entry name" value="Erythroid Transcription Factor GATA-1, subunit A"/>
    <property type="match status" value="1"/>
</dbReference>
<dbReference type="PANTHER" id="PTHR47255:SF4">
    <property type="entry name" value="GATA ZINC FINGER DOMAIN-CONTAINING PROTEIN 12"/>
    <property type="match status" value="1"/>
</dbReference>
<dbReference type="InterPro" id="IPR052138">
    <property type="entry name" value="GATA_ZnFinger_Domain"/>
</dbReference>
<dbReference type="Pfam" id="PF00320">
    <property type="entry name" value="GATA"/>
    <property type="match status" value="1"/>
</dbReference>
<dbReference type="PROSITE" id="PS50114">
    <property type="entry name" value="GATA_ZN_FINGER_2"/>
    <property type="match status" value="1"/>
</dbReference>
<proteinExistence type="evidence at transcript level"/>
<evidence type="ECO:0000256" key="2">
    <source>
        <dbReference type="ARBA" id="ARBA00022771"/>
    </source>
</evidence>
<feature type="region of interest" description="Disordered" evidence="5">
    <location>
        <begin position="195"/>
        <end position="274"/>
    </location>
</feature>
<dbReference type="PROSITE" id="PS00344">
    <property type="entry name" value="GATA_ZN_FINGER_1"/>
    <property type="match status" value="1"/>
</dbReference>
<protein>
    <submittedName>
        <fullName evidence="7">GATA transcription factor 1</fullName>
    </submittedName>
</protein>
<feature type="compositionally biased region" description="Polar residues" evidence="5">
    <location>
        <begin position="233"/>
        <end position="249"/>
    </location>
</feature>
<feature type="compositionally biased region" description="Basic and acidic residues" evidence="5">
    <location>
        <begin position="250"/>
        <end position="264"/>
    </location>
</feature>
<sequence length="288" mass="30885">MEEPSYCNLSLAVDCTLSLGSSTTLRTGGGGSIIPARLSRAGSPDHDLTWSLAVRSGRTCEPAEPAEQAMSWGGSSDVVSPDYYPQVDDAVKAWPRTSSTHSYKDVESVKTSKALFSMIKSSQSYGSHRSSRQPGWLSSYIPSTHVVDVKEGDSFVRVCAHCGTSKTPLWRNGPGGPKSLCNACGIRFKKAGRRSAANGDLQLSPPTTPKAVKRKSEAQYWGIPKPRKRSRGSETVSSITWQSCVLTPKSTDDPQESSKSDDLSLHMGSYSSDEEEGAVLLMALSCAA</sequence>
<gene>
    <name evidence="7" type="primary">GATA1</name>
</gene>
<dbReference type="GO" id="GO:0006355">
    <property type="term" value="P:regulation of DNA-templated transcription"/>
    <property type="evidence" value="ECO:0007669"/>
    <property type="project" value="InterPro"/>
</dbReference>
<dbReference type="SUPFAM" id="SSF57716">
    <property type="entry name" value="Glucocorticoid receptor-like (DNA-binding domain)"/>
    <property type="match status" value="1"/>
</dbReference>
<dbReference type="AlphaFoldDB" id="A0A2K8GMG3"/>
<dbReference type="SMART" id="SM00401">
    <property type="entry name" value="ZnF_GATA"/>
    <property type="match status" value="1"/>
</dbReference>
<feature type="domain" description="GATA-type" evidence="6">
    <location>
        <begin position="157"/>
        <end position="192"/>
    </location>
</feature>
<dbReference type="GO" id="GO:0008270">
    <property type="term" value="F:zinc ion binding"/>
    <property type="evidence" value="ECO:0007669"/>
    <property type="project" value="UniProtKB-KW"/>
</dbReference>
<keyword evidence="2 4" id="KW-0863">Zinc-finger</keyword>
<keyword evidence="1" id="KW-0479">Metal-binding</keyword>
<evidence type="ECO:0000256" key="4">
    <source>
        <dbReference type="PROSITE-ProRule" id="PRU00094"/>
    </source>
</evidence>
<dbReference type="GO" id="GO:0043565">
    <property type="term" value="F:sequence-specific DNA binding"/>
    <property type="evidence" value="ECO:0007669"/>
    <property type="project" value="InterPro"/>
</dbReference>
<evidence type="ECO:0000256" key="5">
    <source>
        <dbReference type="SAM" id="MobiDB-lite"/>
    </source>
</evidence>
<accession>A0A2K8GMG3</accession>
<name>A0A2K8GMG3_PHYPA</name>
<keyword evidence="3" id="KW-0862">Zinc</keyword>
<dbReference type="InterPro" id="IPR013088">
    <property type="entry name" value="Znf_NHR/GATA"/>
</dbReference>
<evidence type="ECO:0000313" key="7">
    <source>
        <dbReference type="EMBL" id="ART92259.1"/>
    </source>
</evidence>
<organism evidence="7">
    <name type="scientific">Physcomitrium patens</name>
    <name type="common">Spreading-leaved earth moss</name>
    <name type="synonym">Physcomitrella patens</name>
    <dbReference type="NCBI Taxonomy" id="3218"/>
    <lineage>
        <taxon>Eukaryota</taxon>
        <taxon>Viridiplantae</taxon>
        <taxon>Streptophyta</taxon>
        <taxon>Embryophyta</taxon>
        <taxon>Bryophyta</taxon>
        <taxon>Bryophytina</taxon>
        <taxon>Bryopsida</taxon>
        <taxon>Funariidae</taxon>
        <taxon>Funariales</taxon>
        <taxon>Funariaceae</taxon>
        <taxon>Physcomitrium</taxon>
    </lineage>
</organism>
<evidence type="ECO:0000256" key="1">
    <source>
        <dbReference type="ARBA" id="ARBA00022723"/>
    </source>
</evidence>
<evidence type="ECO:0000259" key="6">
    <source>
        <dbReference type="PROSITE" id="PS50114"/>
    </source>
</evidence>
<dbReference type="PANTHER" id="PTHR47255">
    <property type="entry name" value="GATA TRANSCRIPTION FACTOR 22-RELATED"/>
    <property type="match status" value="1"/>
</dbReference>
<dbReference type="CDD" id="cd00202">
    <property type="entry name" value="ZnF_GATA"/>
    <property type="match status" value="1"/>
</dbReference>